<accession>A0A543KIH2</accession>
<comment type="caution">
    <text evidence="1">The sequence shown here is derived from an EMBL/GenBank/DDBJ whole genome shotgun (WGS) entry which is preliminary data.</text>
</comment>
<dbReference type="Proteomes" id="UP000320582">
    <property type="component" value="Unassembled WGS sequence"/>
</dbReference>
<keyword evidence="2" id="KW-1185">Reference proteome</keyword>
<evidence type="ECO:0000313" key="1">
    <source>
        <dbReference type="EMBL" id="TQM94870.1"/>
    </source>
</evidence>
<name>A0A543KIH2_9RHOB</name>
<protein>
    <submittedName>
        <fullName evidence="1">Uncharacterized protein</fullName>
    </submittedName>
</protein>
<organism evidence="1 2">
    <name type="scientific">Roseinatronobacter monicus</name>
    <dbReference type="NCBI Taxonomy" id="393481"/>
    <lineage>
        <taxon>Bacteria</taxon>
        <taxon>Pseudomonadati</taxon>
        <taxon>Pseudomonadota</taxon>
        <taxon>Alphaproteobacteria</taxon>
        <taxon>Rhodobacterales</taxon>
        <taxon>Paracoccaceae</taxon>
        <taxon>Roseinatronobacter</taxon>
    </lineage>
</organism>
<dbReference type="AlphaFoldDB" id="A0A543KIH2"/>
<dbReference type="EMBL" id="VFPT01000001">
    <property type="protein sequence ID" value="TQM94870.1"/>
    <property type="molecule type" value="Genomic_DNA"/>
</dbReference>
<reference evidence="1 2" key="1">
    <citation type="submission" date="2019-06" db="EMBL/GenBank/DDBJ databases">
        <title>Genomic Encyclopedia of Archaeal and Bacterial Type Strains, Phase II (KMG-II): from individual species to whole genera.</title>
        <authorList>
            <person name="Goeker M."/>
        </authorList>
    </citation>
    <scope>NUCLEOTIDE SEQUENCE [LARGE SCALE GENOMIC DNA]</scope>
    <source>
        <strain evidence="1 2">DSM 18423</strain>
    </source>
</reference>
<proteinExistence type="predicted"/>
<evidence type="ECO:0000313" key="2">
    <source>
        <dbReference type="Proteomes" id="UP000320582"/>
    </source>
</evidence>
<gene>
    <name evidence="1" type="ORF">BD293_3560</name>
</gene>
<sequence length="52" mass="5955">MTYDAQRDAFVLPQPFGSWVLDDSGDWQPPVPQPHGDGWVWDDANRAWARAE</sequence>
<dbReference type="RefSeq" id="WP_170207177.1">
    <property type="nucleotide sequence ID" value="NZ_VFPT01000001.1"/>
</dbReference>